<reference evidence="2 3" key="1">
    <citation type="submission" date="2010-02" db="EMBL/GenBank/DDBJ databases">
        <authorList>
            <person name="Weinstock G."/>
            <person name="Sodergren E."/>
            <person name="Clifton S."/>
            <person name="Fulton L."/>
            <person name="Fulton B."/>
            <person name="Courtney L."/>
            <person name="Fronick C."/>
            <person name="Harrison M."/>
            <person name="Strong C."/>
            <person name="Farmer C."/>
            <person name="Delahaunty K."/>
            <person name="Markovic C."/>
            <person name="Hall O."/>
            <person name="Minx P."/>
            <person name="Tomlinson C."/>
            <person name="Mitreva M."/>
            <person name="Nelson J."/>
            <person name="Hou S."/>
            <person name="Wollam A."/>
            <person name="Pepin K.H."/>
            <person name="Johnson M."/>
            <person name="Bhonagiri V."/>
            <person name="Zhang X."/>
            <person name="Suruliraj S."/>
            <person name="Warren W."/>
            <person name="Chinwalla A."/>
            <person name="Mardis E.R."/>
            <person name="Wilson R.K."/>
        </authorList>
    </citation>
    <scope>NUCLEOTIDE SEQUENCE [LARGE SCALE GENOMIC DNA]</scope>
    <source>
        <strain evidence="2 3">DSM 2876</strain>
    </source>
</reference>
<keyword evidence="3" id="KW-1185">Reference proteome</keyword>
<dbReference type="HOGENOM" id="CLU_766720_0_0_9"/>
<dbReference type="EMBL" id="ABWN01000017">
    <property type="protein sequence ID" value="EFF69742.1"/>
    <property type="molecule type" value="Genomic_DNA"/>
</dbReference>
<dbReference type="Proteomes" id="UP000006238">
    <property type="component" value="Unassembled WGS sequence"/>
</dbReference>
<evidence type="ECO:0000256" key="1">
    <source>
        <dbReference type="SAM" id="Phobius"/>
    </source>
</evidence>
<proteinExistence type="predicted"/>
<dbReference type="eggNOG" id="ENOG502ZVAS">
    <property type="taxonomic scope" value="Bacteria"/>
</dbReference>
<organism evidence="2 3">
    <name type="scientific">Eshraghiella crossota DSM 2876</name>
    <dbReference type="NCBI Taxonomy" id="511680"/>
    <lineage>
        <taxon>Bacteria</taxon>
        <taxon>Bacillati</taxon>
        <taxon>Bacillota</taxon>
        <taxon>Clostridia</taxon>
        <taxon>Lachnospirales</taxon>
        <taxon>Lachnospiraceae</taxon>
        <taxon>Eshraghiella</taxon>
    </lineage>
</organism>
<gene>
    <name evidence="2" type="ORF">BUTYVIB_00256</name>
</gene>
<keyword evidence="1" id="KW-0472">Membrane</keyword>
<comment type="caution">
    <text evidence="2">The sequence shown here is derived from an EMBL/GenBank/DDBJ whole genome shotgun (WGS) entry which is preliminary data.</text>
</comment>
<dbReference type="RefSeq" id="WP_005600942.1">
    <property type="nucleotide sequence ID" value="NZ_GG663519.1"/>
</dbReference>
<name>D4RWC5_9FIRM</name>
<keyword evidence="1" id="KW-0812">Transmembrane</keyword>
<evidence type="ECO:0000313" key="3">
    <source>
        <dbReference type="Proteomes" id="UP000006238"/>
    </source>
</evidence>
<dbReference type="STRING" id="45851.BHV86_07005"/>
<feature type="transmembrane region" description="Helical" evidence="1">
    <location>
        <begin position="20"/>
        <end position="42"/>
    </location>
</feature>
<dbReference type="AlphaFoldDB" id="D4RWC5"/>
<accession>D4RWC5</accession>
<dbReference type="GeneID" id="98918619"/>
<sequence>MSTGKKKKISAGKRKFRRFLRIYASILGIATIVVCIIVWGRLKNYQESYDNSKSKHSPDKFMNEFVDNLDYEKILGYVKNYGINVETGINPKENHAAYFAACVAADGAKYDKNDKYTSVMPVYDVYAGDTRIAVLSLKADGKSDSFGFHDWKIRDMAFDTNEIDYKTTTVTVNEGMVLKYNGQAVGDEYKIDSTDNDAIRAKARALGASVPAVETYVIKDTFGSRNITATDSNGNSYTAFVEGNTYDFTGSKGTKAPEDIEKRVFDTIDSYILTIYNHKSFDETATYIEYNSDAYRLIKDVLASVIWGWTPDTVDILEQSVTDYVAYGDNLFSCSYYGKIYKYEEGKSESGEETFNYRLIFKKHDGKWYLNYFIIV</sequence>
<protein>
    <submittedName>
        <fullName evidence="2">Uncharacterized protein</fullName>
    </submittedName>
</protein>
<keyword evidence="1" id="KW-1133">Transmembrane helix</keyword>
<evidence type="ECO:0000313" key="2">
    <source>
        <dbReference type="EMBL" id="EFF69742.1"/>
    </source>
</evidence>